<evidence type="ECO:0000256" key="5">
    <source>
        <dbReference type="ARBA" id="ARBA00022692"/>
    </source>
</evidence>
<dbReference type="PANTHER" id="PTHR30472">
    <property type="entry name" value="FERRIC ENTEROBACTIN TRANSPORT SYSTEM PERMEASE PROTEIN"/>
    <property type="match status" value="1"/>
</dbReference>
<evidence type="ECO:0000256" key="1">
    <source>
        <dbReference type="ARBA" id="ARBA00004651"/>
    </source>
</evidence>
<feature type="transmembrane region" description="Helical" evidence="8">
    <location>
        <begin position="168"/>
        <end position="189"/>
    </location>
</feature>
<dbReference type="RefSeq" id="WP_141872839.1">
    <property type="nucleotide sequence ID" value="NZ_VFOX01000001.1"/>
</dbReference>
<keyword evidence="10" id="KW-1185">Reference proteome</keyword>
<protein>
    <submittedName>
        <fullName evidence="9">Iron complex transport system permease protein</fullName>
    </submittedName>
</protein>
<feature type="transmembrane region" description="Helical" evidence="8">
    <location>
        <begin position="81"/>
        <end position="98"/>
    </location>
</feature>
<dbReference type="InterPro" id="IPR000522">
    <property type="entry name" value="ABC_transptr_permease_BtuC"/>
</dbReference>
<dbReference type="FunFam" id="1.10.3470.10:FF:000001">
    <property type="entry name" value="Vitamin B12 ABC transporter permease BtuC"/>
    <property type="match status" value="1"/>
</dbReference>
<keyword evidence="7 8" id="KW-0472">Membrane</keyword>
<dbReference type="GO" id="GO:0033214">
    <property type="term" value="P:siderophore-iron import into cell"/>
    <property type="evidence" value="ECO:0007669"/>
    <property type="project" value="TreeGrafter"/>
</dbReference>
<dbReference type="InterPro" id="IPR037294">
    <property type="entry name" value="ABC_BtuC-like"/>
</dbReference>
<comment type="caution">
    <text evidence="9">The sequence shown here is derived from an EMBL/GenBank/DDBJ whole genome shotgun (WGS) entry which is preliminary data.</text>
</comment>
<dbReference type="CDD" id="cd06550">
    <property type="entry name" value="TM_ABC_iron-siderophores_like"/>
    <property type="match status" value="1"/>
</dbReference>
<dbReference type="Proteomes" id="UP000317209">
    <property type="component" value="Unassembled WGS sequence"/>
</dbReference>
<keyword evidence="6 8" id="KW-1133">Transmembrane helix</keyword>
<evidence type="ECO:0000313" key="10">
    <source>
        <dbReference type="Proteomes" id="UP000317209"/>
    </source>
</evidence>
<sequence>MTSTVTSSPRRDDAPLRHPAVARRAIALLLGAGATTVLLAVVGFGVGSHPISPAQVLDALTAYDPTRNEHVIVMASRVPRMLLGILVGAALGMAGALMQSLTRNPLADPGILGVNAGASLLVVVAIAYLGVTSVHGYIWFAFAGAALAAVLVFALGSAHRSGATPVRFALAGTAVAIAIGAVTQMILISNETAFQYFRFWSVGSLQGRGLDVIVAVLPFLVVGLSVALLLARPLDSLALGDAAARSLGTSVGAVRASTALAVVLLAGGATAAAGPIGFIGLAAAHIVRQVVGNSHRWLLPCSIVVGAGLLVSADTLGRALVAPADLQSGIAAALLGSPLFIALVRSRRVASL</sequence>
<dbReference type="GO" id="GO:0022857">
    <property type="term" value="F:transmembrane transporter activity"/>
    <property type="evidence" value="ECO:0007669"/>
    <property type="project" value="InterPro"/>
</dbReference>
<organism evidence="9 10">
    <name type="scientific">Microbacterium saperdae</name>
    <dbReference type="NCBI Taxonomy" id="69368"/>
    <lineage>
        <taxon>Bacteria</taxon>
        <taxon>Bacillati</taxon>
        <taxon>Actinomycetota</taxon>
        <taxon>Actinomycetes</taxon>
        <taxon>Micrococcales</taxon>
        <taxon>Microbacteriaceae</taxon>
        <taxon>Microbacterium</taxon>
    </lineage>
</organism>
<dbReference type="SUPFAM" id="SSF81345">
    <property type="entry name" value="ABC transporter involved in vitamin B12 uptake, BtuC"/>
    <property type="match status" value="1"/>
</dbReference>
<evidence type="ECO:0000313" key="9">
    <source>
        <dbReference type="EMBL" id="TQL87044.1"/>
    </source>
</evidence>
<dbReference type="Pfam" id="PF01032">
    <property type="entry name" value="FecCD"/>
    <property type="match status" value="1"/>
</dbReference>
<comment type="similarity">
    <text evidence="2">Belongs to the binding-protein-dependent transport system permease family. FecCD subfamily.</text>
</comment>
<dbReference type="AlphaFoldDB" id="A0A543BQE4"/>
<accession>A0A543BQE4</accession>
<comment type="subcellular location">
    <subcellularLocation>
        <location evidence="1">Cell membrane</location>
        <topology evidence="1">Multi-pass membrane protein</topology>
    </subcellularLocation>
</comment>
<evidence type="ECO:0000256" key="2">
    <source>
        <dbReference type="ARBA" id="ARBA00007935"/>
    </source>
</evidence>
<name>A0A543BQE4_9MICO</name>
<evidence type="ECO:0000256" key="3">
    <source>
        <dbReference type="ARBA" id="ARBA00022448"/>
    </source>
</evidence>
<feature type="transmembrane region" description="Helical" evidence="8">
    <location>
        <begin position="298"/>
        <end position="320"/>
    </location>
</feature>
<dbReference type="PANTHER" id="PTHR30472:SF1">
    <property type="entry name" value="FE(3+) DICITRATE TRANSPORT SYSTEM PERMEASE PROTEIN FECC-RELATED"/>
    <property type="match status" value="1"/>
</dbReference>
<evidence type="ECO:0000256" key="8">
    <source>
        <dbReference type="SAM" id="Phobius"/>
    </source>
</evidence>
<keyword evidence="5 8" id="KW-0812">Transmembrane</keyword>
<dbReference type="OrthoDB" id="9782305at2"/>
<keyword evidence="3" id="KW-0813">Transport</keyword>
<feature type="transmembrane region" description="Helical" evidence="8">
    <location>
        <begin position="209"/>
        <end position="231"/>
    </location>
</feature>
<gene>
    <name evidence="9" type="ORF">FB560_2711</name>
</gene>
<dbReference type="GO" id="GO:0005886">
    <property type="term" value="C:plasma membrane"/>
    <property type="evidence" value="ECO:0007669"/>
    <property type="project" value="UniProtKB-SubCell"/>
</dbReference>
<feature type="transmembrane region" description="Helical" evidence="8">
    <location>
        <begin position="326"/>
        <end position="344"/>
    </location>
</feature>
<proteinExistence type="inferred from homology"/>
<dbReference type="EMBL" id="VFOX01000001">
    <property type="protein sequence ID" value="TQL87044.1"/>
    <property type="molecule type" value="Genomic_DNA"/>
</dbReference>
<reference evidence="9 10" key="1">
    <citation type="submission" date="2019-06" db="EMBL/GenBank/DDBJ databases">
        <title>Sequencing the genomes of 1000 actinobacteria strains.</title>
        <authorList>
            <person name="Klenk H.-P."/>
        </authorList>
    </citation>
    <scope>NUCLEOTIDE SEQUENCE [LARGE SCALE GENOMIC DNA]</scope>
    <source>
        <strain evidence="9 10">DSM 20169</strain>
    </source>
</reference>
<evidence type="ECO:0000256" key="4">
    <source>
        <dbReference type="ARBA" id="ARBA00022475"/>
    </source>
</evidence>
<feature type="transmembrane region" description="Helical" evidence="8">
    <location>
        <begin position="272"/>
        <end position="291"/>
    </location>
</feature>
<evidence type="ECO:0000256" key="7">
    <source>
        <dbReference type="ARBA" id="ARBA00023136"/>
    </source>
</evidence>
<evidence type="ECO:0000256" key="6">
    <source>
        <dbReference type="ARBA" id="ARBA00022989"/>
    </source>
</evidence>
<feature type="transmembrane region" description="Helical" evidence="8">
    <location>
        <begin position="137"/>
        <end position="156"/>
    </location>
</feature>
<feature type="transmembrane region" description="Helical" evidence="8">
    <location>
        <begin position="25"/>
        <end position="46"/>
    </location>
</feature>
<feature type="transmembrane region" description="Helical" evidence="8">
    <location>
        <begin position="110"/>
        <end position="131"/>
    </location>
</feature>
<keyword evidence="4" id="KW-1003">Cell membrane</keyword>
<dbReference type="Gene3D" id="1.10.3470.10">
    <property type="entry name" value="ABC transporter involved in vitamin B12 uptake, BtuC"/>
    <property type="match status" value="1"/>
</dbReference>